<evidence type="ECO:0000256" key="1">
    <source>
        <dbReference type="ARBA" id="ARBA00009356"/>
    </source>
</evidence>
<dbReference type="GO" id="GO:0006412">
    <property type="term" value="P:translation"/>
    <property type="evidence" value="ECO:0007669"/>
    <property type="project" value="InterPro"/>
</dbReference>
<feature type="domain" description="Large ribosomal subunit protein uL6 alpha-beta" evidence="5">
    <location>
        <begin position="131"/>
        <end position="207"/>
    </location>
</feature>
<dbReference type="InterPro" id="IPR000702">
    <property type="entry name" value="Ribosomal_uL6-like"/>
</dbReference>
<evidence type="ECO:0000256" key="2">
    <source>
        <dbReference type="ARBA" id="ARBA00022980"/>
    </source>
</evidence>
<gene>
    <name evidence="6" type="ORF">B9G98_01679</name>
</gene>
<evidence type="ECO:0000256" key="4">
    <source>
        <dbReference type="RuleBase" id="RU003869"/>
    </source>
</evidence>
<dbReference type="GO" id="GO:0005762">
    <property type="term" value="C:mitochondrial large ribosomal subunit"/>
    <property type="evidence" value="ECO:0007669"/>
    <property type="project" value="TreeGrafter"/>
</dbReference>
<dbReference type="STRING" id="45607.A0A2T0FGI4"/>
<protein>
    <submittedName>
        <fullName evidence="6">54S ribosomal protein L6, mitochondrial</fullName>
    </submittedName>
</protein>
<dbReference type="GO" id="GO:0019843">
    <property type="term" value="F:rRNA binding"/>
    <property type="evidence" value="ECO:0007669"/>
    <property type="project" value="InterPro"/>
</dbReference>
<dbReference type="PANTHER" id="PTHR11655:SF14">
    <property type="entry name" value="LARGE RIBOSOMAL SUBUNIT PROTEIN UL6M"/>
    <property type="match status" value="1"/>
</dbReference>
<name>A0A2T0FGI4_9ASCO</name>
<dbReference type="GO" id="GO:0003735">
    <property type="term" value="F:structural constituent of ribosome"/>
    <property type="evidence" value="ECO:0007669"/>
    <property type="project" value="InterPro"/>
</dbReference>
<sequence>MLGRRLFSTNRIVRSNIGSSPILLPETAQLKLIPCVLDEVSQMRMELDKKRNGKPRIYLTQQAEITGPKGKVLMDVADFIKVGQDGAKITIEVEEPEKRHQRSMWGTTRTLLSNNIIGVTEGHLCIVKLVGTGFRAQLEKTGDGKQQLSLRVGYCDAKQVPVPDDLTVTVPVPHRVVIEGCDKQQVKLLAAEIRKFRKPEPYKGKGIFIDNETIKLKQKKIK</sequence>
<dbReference type="InterPro" id="IPR036789">
    <property type="entry name" value="Ribosomal_uL6-like_a/b-dom_sf"/>
</dbReference>
<keyword evidence="7" id="KW-1185">Reference proteome</keyword>
<proteinExistence type="inferred from homology"/>
<reference evidence="6 7" key="1">
    <citation type="submission" date="2017-04" db="EMBL/GenBank/DDBJ databases">
        <title>Genome sequencing of [Candida] sorbophila.</title>
        <authorList>
            <person name="Ahn J.O."/>
        </authorList>
    </citation>
    <scope>NUCLEOTIDE SEQUENCE [LARGE SCALE GENOMIC DNA]</scope>
    <source>
        <strain evidence="6 7">DS02</strain>
    </source>
</reference>
<dbReference type="PANTHER" id="PTHR11655">
    <property type="entry name" value="60S/50S RIBOSOMAL PROTEIN L6/L9"/>
    <property type="match status" value="1"/>
</dbReference>
<dbReference type="InterPro" id="IPR002358">
    <property type="entry name" value="Ribosomal_uL6_CS"/>
</dbReference>
<feature type="domain" description="Large ribosomal subunit protein uL6 alpha-beta" evidence="5">
    <location>
        <begin position="64"/>
        <end position="122"/>
    </location>
</feature>
<comment type="similarity">
    <text evidence="1 4">Belongs to the universal ribosomal protein uL6 family.</text>
</comment>
<keyword evidence="3 4" id="KW-0687">Ribonucleoprotein</keyword>
<keyword evidence="2 4" id="KW-0689">Ribosomal protein</keyword>
<organism evidence="6 7">
    <name type="scientific">Wickerhamiella sorbophila</name>
    <dbReference type="NCBI Taxonomy" id="45607"/>
    <lineage>
        <taxon>Eukaryota</taxon>
        <taxon>Fungi</taxon>
        <taxon>Dikarya</taxon>
        <taxon>Ascomycota</taxon>
        <taxon>Saccharomycotina</taxon>
        <taxon>Dipodascomycetes</taxon>
        <taxon>Dipodascales</taxon>
        <taxon>Trichomonascaceae</taxon>
        <taxon>Wickerhamiella</taxon>
    </lineage>
</organism>
<dbReference type="SUPFAM" id="SSF56053">
    <property type="entry name" value="Ribosomal protein L6"/>
    <property type="match status" value="2"/>
</dbReference>
<dbReference type="Gene3D" id="3.90.930.12">
    <property type="entry name" value="Ribosomal protein L6, alpha-beta domain"/>
    <property type="match status" value="2"/>
</dbReference>
<dbReference type="InterPro" id="IPR020040">
    <property type="entry name" value="Ribosomal_uL6_a/b-dom"/>
</dbReference>
<dbReference type="EMBL" id="NDIQ01000001">
    <property type="protein sequence ID" value="PRT54059.1"/>
    <property type="molecule type" value="Genomic_DNA"/>
</dbReference>
<dbReference type="Proteomes" id="UP000238350">
    <property type="component" value="Unassembled WGS sequence"/>
</dbReference>
<dbReference type="RefSeq" id="XP_024664005.1">
    <property type="nucleotide sequence ID" value="XM_024808237.1"/>
</dbReference>
<comment type="caution">
    <text evidence="6">The sequence shown here is derived from an EMBL/GenBank/DDBJ whole genome shotgun (WGS) entry which is preliminary data.</text>
</comment>
<evidence type="ECO:0000313" key="7">
    <source>
        <dbReference type="Proteomes" id="UP000238350"/>
    </source>
</evidence>
<evidence type="ECO:0000259" key="5">
    <source>
        <dbReference type="Pfam" id="PF00347"/>
    </source>
</evidence>
<evidence type="ECO:0000313" key="6">
    <source>
        <dbReference type="EMBL" id="PRT54059.1"/>
    </source>
</evidence>
<evidence type="ECO:0000256" key="3">
    <source>
        <dbReference type="ARBA" id="ARBA00023274"/>
    </source>
</evidence>
<accession>A0A2T0FGI4</accession>
<dbReference type="InterPro" id="IPR019906">
    <property type="entry name" value="Ribosomal_uL6_bac-type"/>
</dbReference>
<dbReference type="OrthoDB" id="540873at2759"/>
<dbReference type="GeneID" id="36515428"/>
<dbReference type="Pfam" id="PF00347">
    <property type="entry name" value="Ribosomal_L6"/>
    <property type="match status" value="2"/>
</dbReference>
<dbReference type="PRINTS" id="PR00059">
    <property type="entry name" value="RIBOSOMALL6"/>
</dbReference>
<dbReference type="PROSITE" id="PS00525">
    <property type="entry name" value="RIBOSOMAL_L6_1"/>
    <property type="match status" value="1"/>
</dbReference>
<dbReference type="AlphaFoldDB" id="A0A2T0FGI4"/>